<evidence type="ECO:0000313" key="3">
    <source>
        <dbReference type="Proteomes" id="UP001642540"/>
    </source>
</evidence>
<proteinExistence type="predicted"/>
<feature type="region of interest" description="Disordered" evidence="1">
    <location>
        <begin position="32"/>
        <end position="59"/>
    </location>
</feature>
<evidence type="ECO:0000256" key="1">
    <source>
        <dbReference type="SAM" id="MobiDB-lite"/>
    </source>
</evidence>
<feature type="compositionally biased region" description="Basic and acidic residues" evidence="1">
    <location>
        <begin position="651"/>
        <end position="666"/>
    </location>
</feature>
<feature type="region of interest" description="Disordered" evidence="1">
    <location>
        <begin position="639"/>
        <end position="794"/>
    </location>
</feature>
<feature type="compositionally biased region" description="Basic residues" evidence="1">
    <location>
        <begin position="768"/>
        <end position="789"/>
    </location>
</feature>
<evidence type="ECO:0008006" key="4">
    <source>
        <dbReference type="Google" id="ProtNLM"/>
    </source>
</evidence>
<dbReference type="EMBL" id="CAXLJM020000036">
    <property type="protein sequence ID" value="CAL8106260.1"/>
    <property type="molecule type" value="Genomic_DNA"/>
</dbReference>
<sequence>MRRHQGEASGSSSSATIRISGMNHILGVAQQESHANCNPTPQSSEPQTSPSLAPLNNDIIYENSPSSYQVASMSIPNPLMNPVPVAADVRNHADLNLNRYAQVGESGASETFRDYIDFGDGSDLTNYGISLDGQNMGLNSGMDDYSRHYVPNMYESGTEYLQPVRISSEQYDLQNENWFHLERNPASAFQMLERFANPNPQFHIRQPGESILSQGTQWQHLHPLYPSNTLTPQTATIVALEAQEQDLILLPGIPGQAQTYEDPGASYATNDDPRQYLLLNQGGSQPQSQIQHSDYLYMTNESTPAALPPSQLMSGNHNTQQQYQPQPTRSVIMHTNSVQYCNHENERPSEPVPFLSVSEDVKVSPKKKKSVPRKRRKPVEVEKQNETLAEIFISVIDKATCNKNQQIENAGLEVVRISNVNGVDLVEWNASVRNEREVSDKQVSLSNDLEGLASRVSLFSELPVNPESVYQGGDLFIMQTLHEDHPLPPSSGAAIVGASSLAQISPGVSESTPLTKKPRKKTERKPKATTPRKPRVAKAKTTETDSTHKTSQNKGQRSKKVVKKELEQVQTEEVMLIVVGTVLDKDAAKYCEDEQIKVPIKLEEAVSAASATNKLVANLPDLTVSLLTMTEAKLAALTTPSKTTAPVTSIKSERPDENSDASENKGKRATSGKSANRNRTRRRVSLNAASESGDDEGYTPRITRSRSAKVKSVSSSGRSATGVESDSRSSAGHRRKDSVDYGEAEVTSDLDSESEEDEVVKSSSASHHPSKTVAAKRCRKRPKQFRALKKGQESKENMGIFRDDEVYPDSQLPSQDCFVDDLVMKVSDAPEDQDDDEQQDKFFHYRRPNYTPEEIKLLYGDKRFVIDVKDIDKDPSNIHIWQILEPLSCLLRYFPCKFGYEQFFISSHQRWYFFEEEFRNEEFYDRFQPIVINVASTEIKFAAGWEMEECIVHYPYIDKSFFIRMTKSISKIHETEFLRDDITLCVPLMLYRHLNPQSLTELFIAANDPQCLTPDIMRKIRAWYNLSGFIEAILVKASVGKCDFNQETIYLLRTFPKMRYSNKTANKEMHCTACTPKFQRTPMVEVVFNTTQELGTPYDPVTLVEHPDPQKPRNVAEHWCRNCSLAARKFHRLAHFRYSFSRIMRHNIAKDVQAMRDRGTKVTDKSLQLISDVDVNWRYTLFLDLQLSIAEVIAEFYHAQDQT</sequence>
<protein>
    <recommendedName>
        <fullName evidence="4">DUF4211 domain-containing protein</fullName>
    </recommendedName>
</protein>
<evidence type="ECO:0000313" key="2">
    <source>
        <dbReference type="EMBL" id="CAL8106260.1"/>
    </source>
</evidence>
<feature type="compositionally biased region" description="Acidic residues" evidence="1">
    <location>
        <begin position="740"/>
        <end position="758"/>
    </location>
</feature>
<accession>A0ABP1QNV2</accession>
<reference evidence="2 3" key="1">
    <citation type="submission" date="2024-08" db="EMBL/GenBank/DDBJ databases">
        <authorList>
            <person name="Cucini C."/>
            <person name="Frati F."/>
        </authorList>
    </citation>
    <scope>NUCLEOTIDE SEQUENCE [LARGE SCALE GENOMIC DNA]</scope>
</reference>
<gene>
    <name evidence="2" type="ORF">ODALV1_LOCUS12324</name>
</gene>
<organism evidence="2 3">
    <name type="scientific">Orchesella dallaii</name>
    <dbReference type="NCBI Taxonomy" id="48710"/>
    <lineage>
        <taxon>Eukaryota</taxon>
        <taxon>Metazoa</taxon>
        <taxon>Ecdysozoa</taxon>
        <taxon>Arthropoda</taxon>
        <taxon>Hexapoda</taxon>
        <taxon>Collembola</taxon>
        <taxon>Entomobryomorpha</taxon>
        <taxon>Entomobryoidea</taxon>
        <taxon>Orchesellidae</taxon>
        <taxon>Orchesellinae</taxon>
        <taxon>Orchesella</taxon>
    </lineage>
</organism>
<feature type="compositionally biased region" description="Low complexity" evidence="1">
    <location>
        <begin position="39"/>
        <end position="51"/>
    </location>
</feature>
<feature type="compositionally biased region" description="Polar residues" evidence="1">
    <location>
        <begin position="639"/>
        <end position="650"/>
    </location>
</feature>
<comment type="caution">
    <text evidence="2">The sequence shown here is derived from an EMBL/GenBank/DDBJ whole genome shotgun (WGS) entry which is preliminary data.</text>
</comment>
<name>A0ABP1QNV2_9HEXA</name>
<feature type="region of interest" description="Disordered" evidence="1">
    <location>
        <begin position="506"/>
        <end position="561"/>
    </location>
</feature>
<keyword evidence="3" id="KW-1185">Reference proteome</keyword>
<feature type="compositionally biased region" description="Low complexity" evidence="1">
    <location>
        <begin position="710"/>
        <end position="723"/>
    </location>
</feature>
<dbReference type="Proteomes" id="UP001642540">
    <property type="component" value="Unassembled WGS sequence"/>
</dbReference>